<evidence type="ECO:0000313" key="2">
    <source>
        <dbReference type="Proteomes" id="UP000230709"/>
    </source>
</evidence>
<dbReference type="EMBL" id="CP023737">
    <property type="protein sequence ID" value="ATQ69253.1"/>
    <property type="molecule type" value="Genomic_DNA"/>
</dbReference>
<sequence>MIRNKPPKESPLTQAAGAEFDRLAALIGMLDYLIVESREIEPLAEYFLKMARLSLLEAEQTRADVDGRN</sequence>
<dbReference type="AlphaFoldDB" id="A0A2D2D2N7"/>
<dbReference type="STRING" id="595536.GCA_000178815_01937"/>
<dbReference type="RefSeq" id="WP_003611648.1">
    <property type="nucleotide sequence ID" value="NZ_ADVE02000001.1"/>
</dbReference>
<dbReference type="KEGG" id="mtw:CQW49_16225"/>
<proteinExistence type="predicted"/>
<dbReference type="Proteomes" id="UP000230709">
    <property type="component" value="Chromosome"/>
</dbReference>
<name>A0A2D2D2N7_METT3</name>
<gene>
    <name evidence="1" type="ORF">CQW49_16225</name>
</gene>
<keyword evidence="2" id="KW-1185">Reference proteome</keyword>
<reference evidence="2" key="1">
    <citation type="submission" date="2017-10" db="EMBL/GenBank/DDBJ databases">
        <title>Completed PacBio SMRT sequence of Methylosinus trichosporium OB3b reveals presence of a third large plasmid.</title>
        <authorList>
            <person name="Charles T.C."/>
            <person name="Lynch M.D.J."/>
            <person name="Heil J.R."/>
            <person name="Cheng J."/>
        </authorList>
    </citation>
    <scope>NUCLEOTIDE SEQUENCE [LARGE SCALE GENOMIC DNA]</scope>
    <source>
        <strain evidence="2">OB3b</strain>
    </source>
</reference>
<protein>
    <submittedName>
        <fullName evidence="1">Uncharacterized protein</fullName>
    </submittedName>
</protein>
<accession>A0A2D2D2N7</accession>
<organism evidence="1 2">
    <name type="scientific">Methylosinus trichosporium (strain ATCC 35070 / NCIMB 11131 / UNIQEM 75 / OB3b)</name>
    <dbReference type="NCBI Taxonomy" id="595536"/>
    <lineage>
        <taxon>Bacteria</taxon>
        <taxon>Pseudomonadati</taxon>
        <taxon>Pseudomonadota</taxon>
        <taxon>Alphaproteobacteria</taxon>
        <taxon>Hyphomicrobiales</taxon>
        <taxon>Methylocystaceae</taxon>
        <taxon>Methylosinus</taxon>
    </lineage>
</organism>
<evidence type="ECO:0000313" key="1">
    <source>
        <dbReference type="EMBL" id="ATQ69253.1"/>
    </source>
</evidence>